<dbReference type="InterPro" id="IPR007783">
    <property type="entry name" value="eIF3d"/>
</dbReference>
<evidence type="ECO:0000313" key="5">
    <source>
        <dbReference type="EMBL" id="VDN35852.1"/>
    </source>
</evidence>
<dbReference type="Pfam" id="PF05091">
    <property type="entry name" value="eIF-3_zeta"/>
    <property type="match status" value="1"/>
</dbReference>
<dbReference type="Proteomes" id="UP000281553">
    <property type="component" value="Unassembled WGS sequence"/>
</dbReference>
<dbReference type="PANTHER" id="PTHR12399:SF0">
    <property type="entry name" value="EUKARYOTIC TRANSLATION INITIATION FACTOR 3 SUBUNIT D"/>
    <property type="match status" value="1"/>
</dbReference>
<dbReference type="OrthoDB" id="16538at2759"/>
<proteinExistence type="predicted"/>
<keyword evidence="3" id="KW-0694">RNA-binding</keyword>
<accession>A0A3P7QVE1</accession>
<evidence type="ECO:0000256" key="4">
    <source>
        <dbReference type="ARBA" id="ARBA00022917"/>
    </source>
</evidence>
<evidence type="ECO:0000256" key="1">
    <source>
        <dbReference type="ARBA" id="ARBA00022490"/>
    </source>
</evidence>
<dbReference type="GO" id="GO:0005852">
    <property type="term" value="C:eukaryotic translation initiation factor 3 complex"/>
    <property type="evidence" value="ECO:0007669"/>
    <property type="project" value="InterPro"/>
</dbReference>
<protein>
    <recommendedName>
        <fullName evidence="7">Eukaryotic translation initiation factor 3 subunit p66</fullName>
    </recommendedName>
</protein>
<keyword evidence="1" id="KW-0963">Cytoplasm</keyword>
<gene>
    <name evidence="5" type="ORF">DILT_LOCUS16885</name>
</gene>
<keyword evidence="2" id="KW-0396">Initiation factor</keyword>
<evidence type="ECO:0000313" key="6">
    <source>
        <dbReference type="Proteomes" id="UP000281553"/>
    </source>
</evidence>
<keyword evidence="4" id="KW-0648">Protein biosynthesis</keyword>
<dbReference type="EMBL" id="UYRU01087818">
    <property type="protein sequence ID" value="VDN35852.1"/>
    <property type="molecule type" value="Genomic_DNA"/>
</dbReference>
<organism evidence="5 6">
    <name type="scientific">Dibothriocephalus latus</name>
    <name type="common">Fish tapeworm</name>
    <name type="synonym">Diphyllobothrium latum</name>
    <dbReference type="NCBI Taxonomy" id="60516"/>
    <lineage>
        <taxon>Eukaryota</taxon>
        <taxon>Metazoa</taxon>
        <taxon>Spiralia</taxon>
        <taxon>Lophotrochozoa</taxon>
        <taxon>Platyhelminthes</taxon>
        <taxon>Cestoda</taxon>
        <taxon>Eucestoda</taxon>
        <taxon>Diphyllobothriidea</taxon>
        <taxon>Diphyllobothriidae</taxon>
        <taxon>Dibothriocephalus</taxon>
    </lineage>
</organism>
<evidence type="ECO:0000256" key="2">
    <source>
        <dbReference type="ARBA" id="ARBA00022540"/>
    </source>
</evidence>
<reference evidence="5 6" key="1">
    <citation type="submission" date="2018-11" db="EMBL/GenBank/DDBJ databases">
        <authorList>
            <consortium name="Pathogen Informatics"/>
        </authorList>
    </citation>
    <scope>NUCLEOTIDE SEQUENCE [LARGE SCALE GENOMIC DNA]</scope>
</reference>
<dbReference type="GO" id="GO:0003723">
    <property type="term" value="F:RNA binding"/>
    <property type="evidence" value="ECO:0007669"/>
    <property type="project" value="UniProtKB-KW"/>
</dbReference>
<dbReference type="GO" id="GO:0003743">
    <property type="term" value="F:translation initiation factor activity"/>
    <property type="evidence" value="ECO:0007669"/>
    <property type="project" value="UniProtKB-KW"/>
</dbReference>
<keyword evidence="6" id="KW-1185">Reference proteome</keyword>
<dbReference type="AlphaFoldDB" id="A0A3P7QVE1"/>
<dbReference type="PANTHER" id="PTHR12399">
    <property type="entry name" value="EUKARYOTIC TRANSLATION INITIATION FACTOR 3 SUBUNIT 7"/>
    <property type="match status" value="1"/>
</dbReference>
<sequence length="145" mass="16103">MECGAVKFYDKTYDAVSTRNEKPLVRFSGVVHAVTTTEDPVIQKLARESNGNVFCTDRMAQAIMCAHKSVDSWDLIAIRIADKLFFDVRPDSNFELVTVAETAADPPNEEPGHINCPEKLALEATFINLNFPQQVLNSVSRITAD</sequence>
<evidence type="ECO:0008006" key="7">
    <source>
        <dbReference type="Google" id="ProtNLM"/>
    </source>
</evidence>
<evidence type="ECO:0000256" key="3">
    <source>
        <dbReference type="ARBA" id="ARBA00022884"/>
    </source>
</evidence>
<name>A0A3P7QVE1_DIBLA</name>